<reference evidence="2" key="2">
    <citation type="submission" date="2012-06" db="EMBL/GenBank/DDBJ databases">
        <authorList>
            <person name="Yu Y."/>
            <person name="Currie J."/>
            <person name="Lomeli R."/>
            <person name="Angelova A."/>
            <person name="Collura K."/>
            <person name="Wissotski M."/>
            <person name="Campos D."/>
            <person name="Kudrna D."/>
            <person name="Golser W."/>
            <person name="Ashely E."/>
            <person name="Descour A."/>
            <person name="Fernandes J."/>
            <person name="Soderlund C."/>
            <person name="Walbot V."/>
        </authorList>
    </citation>
    <scope>NUCLEOTIDE SEQUENCE</scope>
    <source>
        <strain evidence="2">B73</strain>
    </source>
</reference>
<sequence>MKNSILNSYIGNALRREREYSSLSTVGNVYLFMYMDGYTEREENIRAQRTLFSHVYLPHAQNQSRSRSRVPRRSLSLNLLRILFLNPHRIQILGHDRSRNLHRSRILILGQSRNRSLRRSRILILGQSRNRSLRRSQILDRIHFPDRIPSQTQNPVPGPTHALRHIQTLALARTLNPNPLRTQLLNPHQSQSQSRRRRQIQHTILHQSPHWTRNLRPSRSRSRSQTPSQSQSHRHHHHRLCQC</sequence>
<dbReference type="EMBL" id="BT065126">
    <property type="protein sequence ID" value="ACN31002.1"/>
    <property type="molecule type" value="mRNA"/>
</dbReference>
<feature type="region of interest" description="Disordered" evidence="1">
    <location>
        <begin position="179"/>
        <end position="243"/>
    </location>
</feature>
<feature type="compositionally biased region" description="Basic residues" evidence="1">
    <location>
        <begin position="232"/>
        <end position="243"/>
    </location>
</feature>
<feature type="compositionally biased region" description="Polar residues" evidence="1">
    <location>
        <begin position="179"/>
        <end position="188"/>
    </location>
</feature>
<feature type="compositionally biased region" description="Polar residues" evidence="1">
    <location>
        <begin position="201"/>
        <end position="211"/>
    </location>
</feature>
<evidence type="ECO:0000256" key="1">
    <source>
        <dbReference type="SAM" id="MobiDB-lite"/>
    </source>
</evidence>
<name>C0PA07_MAIZE</name>
<protein>
    <submittedName>
        <fullName evidence="2">Uncharacterized protein</fullName>
    </submittedName>
</protein>
<accession>C0PA07</accession>
<organism evidence="2">
    <name type="scientific">Zea mays</name>
    <name type="common">Maize</name>
    <dbReference type="NCBI Taxonomy" id="4577"/>
    <lineage>
        <taxon>Eukaryota</taxon>
        <taxon>Viridiplantae</taxon>
        <taxon>Streptophyta</taxon>
        <taxon>Embryophyta</taxon>
        <taxon>Tracheophyta</taxon>
        <taxon>Spermatophyta</taxon>
        <taxon>Magnoliopsida</taxon>
        <taxon>Liliopsida</taxon>
        <taxon>Poales</taxon>
        <taxon>Poaceae</taxon>
        <taxon>PACMAD clade</taxon>
        <taxon>Panicoideae</taxon>
        <taxon>Andropogonodae</taxon>
        <taxon>Andropogoneae</taxon>
        <taxon>Tripsacinae</taxon>
        <taxon>Zea</taxon>
    </lineage>
</organism>
<proteinExistence type="evidence at transcript level"/>
<evidence type="ECO:0000313" key="2">
    <source>
        <dbReference type="EMBL" id="ACN31002.1"/>
    </source>
</evidence>
<reference evidence="2" key="1">
    <citation type="journal article" date="2009" name="PLoS Genet.">
        <title>Sequencing, mapping, and analysis of 27,455 maize full-length cDNAs.</title>
        <authorList>
            <person name="Soderlund C."/>
            <person name="Descour A."/>
            <person name="Kudrna D."/>
            <person name="Bomhoff M."/>
            <person name="Boyd L."/>
            <person name="Currie J."/>
            <person name="Angelova A."/>
            <person name="Collura K."/>
            <person name="Wissotski M."/>
            <person name="Ashley E."/>
            <person name="Morrow D."/>
            <person name="Fernandes J."/>
            <person name="Walbot V."/>
            <person name="Yu Y."/>
        </authorList>
    </citation>
    <scope>NUCLEOTIDE SEQUENCE</scope>
    <source>
        <strain evidence="2">B73</strain>
    </source>
</reference>
<dbReference type="AlphaFoldDB" id="C0PA07"/>